<sequence>MNAPRGFHTATEAVRGYDIHFVDEGRGFPVLLIHGLAGDHTAWTKQISVWGQRHRVIAPDTRGAGRSTQRDEPVTLEDLADDFIALLDRLEIARCHVVGRSMGGSIGQIIALKAPERVQSLALLASCAKFEPIGRRCLDNMREVLEWRGSWAAHAAHSIPNFVSRRFYNANPEMVAAVEAVIASSDRMPATYCRQNHAVQAHDVLDRLGEIACPVLIMSGGEDPLCGPEATRWMVDRLPQAEWVEFAGASHFFFMEEPERFMLCMSDFLLRHTPSA</sequence>
<dbReference type="AlphaFoldDB" id="A0A2V3UHV3"/>
<evidence type="ECO:0000259" key="1">
    <source>
        <dbReference type="Pfam" id="PF00561"/>
    </source>
</evidence>
<feature type="domain" description="AB hydrolase-1" evidence="1">
    <location>
        <begin position="29"/>
        <end position="258"/>
    </location>
</feature>
<evidence type="ECO:0000313" key="3">
    <source>
        <dbReference type="Proteomes" id="UP000248021"/>
    </source>
</evidence>
<organism evidence="2 3">
    <name type="scientific">Chelatococcus asaccharovorans</name>
    <dbReference type="NCBI Taxonomy" id="28210"/>
    <lineage>
        <taxon>Bacteria</taxon>
        <taxon>Pseudomonadati</taxon>
        <taxon>Pseudomonadota</taxon>
        <taxon>Alphaproteobacteria</taxon>
        <taxon>Hyphomicrobiales</taxon>
        <taxon>Chelatococcaceae</taxon>
        <taxon>Chelatococcus</taxon>
    </lineage>
</organism>
<dbReference type="InterPro" id="IPR029058">
    <property type="entry name" value="AB_hydrolase_fold"/>
</dbReference>
<dbReference type="OrthoDB" id="7958481at2"/>
<dbReference type="PRINTS" id="PR00111">
    <property type="entry name" value="ABHYDROLASE"/>
</dbReference>
<protein>
    <submittedName>
        <fullName evidence="2">3-oxoadipate enol-lactonase</fullName>
    </submittedName>
</protein>
<proteinExistence type="predicted"/>
<dbReference type="Pfam" id="PF00561">
    <property type="entry name" value="Abhydrolase_1"/>
    <property type="match status" value="1"/>
</dbReference>
<dbReference type="RefSeq" id="WP_110372476.1">
    <property type="nucleotide sequence ID" value="NZ_JAHBRY010000001.1"/>
</dbReference>
<comment type="caution">
    <text evidence="2">The sequence shown here is derived from an EMBL/GenBank/DDBJ whole genome shotgun (WGS) entry which is preliminary data.</text>
</comment>
<dbReference type="Proteomes" id="UP000248021">
    <property type="component" value="Unassembled WGS sequence"/>
</dbReference>
<accession>A0A2V3UHV3</accession>
<name>A0A2V3UHV3_9HYPH</name>
<gene>
    <name evidence="2" type="ORF">C7450_101142</name>
</gene>
<dbReference type="InterPro" id="IPR000073">
    <property type="entry name" value="AB_hydrolase_1"/>
</dbReference>
<dbReference type="PANTHER" id="PTHR43433">
    <property type="entry name" value="HYDROLASE, ALPHA/BETA FOLD FAMILY PROTEIN"/>
    <property type="match status" value="1"/>
</dbReference>
<dbReference type="SUPFAM" id="SSF53474">
    <property type="entry name" value="alpha/beta-Hydrolases"/>
    <property type="match status" value="1"/>
</dbReference>
<dbReference type="InterPro" id="IPR050471">
    <property type="entry name" value="AB_hydrolase"/>
</dbReference>
<dbReference type="PANTHER" id="PTHR43433:SF5">
    <property type="entry name" value="AB HYDROLASE-1 DOMAIN-CONTAINING PROTEIN"/>
    <property type="match status" value="1"/>
</dbReference>
<dbReference type="EMBL" id="QJJK01000001">
    <property type="protein sequence ID" value="PXW64387.1"/>
    <property type="molecule type" value="Genomic_DNA"/>
</dbReference>
<evidence type="ECO:0000313" key="2">
    <source>
        <dbReference type="EMBL" id="PXW64387.1"/>
    </source>
</evidence>
<reference evidence="2 3" key="1">
    <citation type="submission" date="2018-05" db="EMBL/GenBank/DDBJ databases">
        <title>Genomic Encyclopedia of Type Strains, Phase IV (KMG-IV): sequencing the most valuable type-strain genomes for metagenomic binning, comparative biology and taxonomic classification.</title>
        <authorList>
            <person name="Goeker M."/>
        </authorList>
    </citation>
    <scope>NUCLEOTIDE SEQUENCE [LARGE SCALE GENOMIC DNA]</scope>
    <source>
        <strain evidence="2 3">DSM 6462</strain>
    </source>
</reference>
<dbReference type="Gene3D" id="3.40.50.1820">
    <property type="entry name" value="alpha/beta hydrolase"/>
    <property type="match status" value="1"/>
</dbReference>
<keyword evidence="3" id="KW-1185">Reference proteome</keyword>